<protein>
    <submittedName>
        <fullName evidence="1">Uncharacterized protein</fullName>
    </submittedName>
</protein>
<dbReference type="EMBL" id="BSXG01000027">
    <property type="protein sequence ID" value="GME26360.1"/>
    <property type="molecule type" value="Genomic_DNA"/>
</dbReference>
<reference evidence="1" key="1">
    <citation type="submission" date="2024-09" db="EMBL/GenBank/DDBJ databases">
        <title>Draft Genome Sequences of Neofusicoccum parvum.</title>
        <authorList>
            <person name="Ashida A."/>
            <person name="Camagna M."/>
            <person name="Tanaka A."/>
            <person name="Takemoto D."/>
        </authorList>
    </citation>
    <scope>NUCLEOTIDE SEQUENCE</scope>
    <source>
        <strain evidence="1">PPO83</strain>
    </source>
</reference>
<dbReference type="Proteomes" id="UP001165186">
    <property type="component" value="Unassembled WGS sequence"/>
</dbReference>
<gene>
    <name evidence="1" type="primary">g9075</name>
    <name evidence="1" type="ORF">NpPPO83_00009075</name>
</gene>
<keyword evidence="2" id="KW-1185">Reference proteome</keyword>
<name>A0ACB5S0M0_9PEZI</name>
<sequence>MSRQPPDRLLDSPGANALGVPSRDTITGLEISIDNHKPRRNMHNIGAPKEDSRPERATKTAAKSTIADNTAFWRRRRRGWTKMPERATKTAAMPKMMEELEKGFLERRAAKHRKRHEGLEDEDMAGRDFSQVQNMSYVIPGLAIRKKAKEGHTGLKDVEITDGDNQNHKPPQHQVSLARFSALALSMRKSLADVQAGKVSVKSHPGALVCKRCFYTINTREHCVGKPPCHFCQDEAPYCQCSVPAHTSNI</sequence>
<comment type="caution">
    <text evidence="1">The sequence shown here is derived from an EMBL/GenBank/DDBJ whole genome shotgun (WGS) entry which is preliminary data.</text>
</comment>
<accession>A0ACB5S0M0</accession>
<evidence type="ECO:0000313" key="1">
    <source>
        <dbReference type="EMBL" id="GME26360.1"/>
    </source>
</evidence>
<organism evidence="1 2">
    <name type="scientific">Neofusicoccum parvum</name>
    <dbReference type="NCBI Taxonomy" id="310453"/>
    <lineage>
        <taxon>Eukaryota</taxon>
        <taxon>Fungi</taxon>
        <taxon>Dikarya</taxon>
        <taxon>Ascomycota</taxon>
        <taxon>Pezizomycotina</taxon>
        <taxon>Dothideomycetes</taxon>
        <taxon>Dothideomycetes incertae sedis</taxon>
        <taxon>Botryosphaeriales</taxon>
        <taxon>Botryosphaeriaceae</taxon>
        <taxon>Neofusicoccum</taxon>
    </lineage>
</organism>
<evidence type="ECO:0000313" key="2">
    <source>
        <dbReference type="Proteomes" id="UP001165186"/>
    </source>
</evidence>
<proteinExistence type="predicted"/>